<gene>
    <name evidence="2" type="ORF">WJX84_001300</name>
</gene>
<evidence type="ECO:0000313" key="3">
    <source>
        <dbReference type="Proteomes" id="UP001485043"/>
    </source>
</evidence>
<name>A0AAW1T6H1_9CHLO</name>
<keyword evidence="3" id="KW-1185">Reference proteome</keyword>
<accession>A0AAW1T6H1</accession>
<feature type="compositionally biased region" description="Polar residues" evidence="1">
    <location>
        <begin position="37"/>
        <end position="68"/>
    </location>
</feature>
<proteinExistence type="predicted"/>
<reference evidence="2 3" key="1">
    <citation type="journal article" date="2024" name="Nat. Commun.">
        <title>Phylogenomics reveals the evolutionary origins of lichenization in chlorophyte algae.</title>
        <authorList>
            <person name="Puginier C."/>
            <person name="Libourel C."/>
            <person name="Otte J."/>
            <person name="Skaloud P."/>
            <person name="Haon M."/>
            <person name="Grisel S."/>
            <person name="Petersen M."/>
            <person name="Berrin J.G."/>
            <person name="Delaux P.M."/>
            <person name="Dal Grande F."/>
            <person name="Keller J."/>
        </authorList>
    </citation>
    <scope>NUCLEOTIDE SEQUENCE [LARGE SCALE GENOMIC DNA]</scope>
    <source>
        <strain evidence="2 3">SAG 2523</strain>
    </source>
</reference>
<evidence type="ECO:0000256" key="1">
    <source>
        <dbReference type="SAM" id="MobiDB-lite"/>
    </source>
</evidence>
<dbReference type="Proteomes" id="UP001485043">
    <property type="component" value="Unassembled WGS sequence"/>
</dbReference>
<protein>
    <submittedName>
        <fullName evidence="2">Uncharacterized protein</fullName>
    </submittedName>
</protein>
<organism evidence="2 3">
    <name type="scientific">Apatococcus fuscideae</name>
    <dbReference type="NCBI Taxonomy" id="2026836"/>
    <lineage>
        <taxon>Eukaryota</taxon>
        <taxon>Viridiplantae</taxon>
        <taxon>Chlorophyta</taxon>
        <taxon>core chlorophytes</taxon>
        <taxon>Trebouxiophyceae</taxon>
        <taxon>Chlorellales</taxon>
        <taxon>Chlorellaceae</taxon>
        <taxon>Apatococcus</taxon>
    </lineage>
</organism>
<evidence type="ECO:0000313" key="2">
    <source>
        <dbReference type="EMBL" id="KAK9864543.1"/>
    </source>
</evidence>
<dbReference type="EMBL" id="JALJOV010000340">
    <property type="protein sequence ID" value="KAK9864543.1"/>
    <property type="molecule type" value="Genomic_DNA"/>
</dbReference>
<dbReference type="AlphaFoldDB" id="A0AAW1T6H1"/>
<sequence>MASALSKQRWVKVNLDRQDLDILTSPSSCRHILAAPTSRQSSFEASPSGTLQEAPRNTQGMTGQSRSLRCTPSKRLKVTLLQEILHEEEDVTSIRNHEQHFTGVSQISEGQQVGSKPWAVECRTDVHRQLEDLATKFSNLESDLSLLKQTLAPSHTRNLAAQGSDHDNEIGLQHACPRDRMFSNSKPTAVAIVTLSRAHQPKSMPSKKNE</sequence>
<comment type="caution">
    <text evidence="2">The sequence shown here is derived from an EMBL/GenBank/DDBJ whole genome shotgun (WGS) entry which is preliminary data.</text>
</comment>
<feature type="region of interest" description="Disordered" evidence="1">
    <location>
        <begin position="36"/>
        <end position="68"/>
    </location>
</feature>